<organism evidence="1 2">
    <name type="scientific">Daphnia galeata</name>
    <dbReference type="NCBI Taxonomy" id="27404"/>
    <lineage>
        <taxon>Eukaryota</taxon>
        <taxon>Metazoa</taxon>
        <taxon>Ecdysozoa</taxon>
        <taxon>Arthropoda</taxon>
        <taxon>Crustacea</taxon>
        <taxon>Branchiopoda</taxon>
        <taxon>Diplostraca</taxon>
        <taxon>Cladocera</taxon>
        <taxon>Anomopoda</taxon>
        <taxon>Daphniidae</taxon>
        <taxon>Daphnia</taxon>
    </lineage>
</organism>
<proteinExistence type="predicted"/>
<evidence type="ECO:0000313" key="1">
    <source>
        <dbReference type="EMBL" id="CAH0104295.1"/>
    </source>
</evidence>
<dbReference type="OrthoDB" id="8194903at2759"/>
<comment type="caution">
    <text evidence="1">The sequence shown here is derived from an EMBL/GenBank/DDBJ whole genome shotgun (WGS) entry which is preliminary data.</text>
</comment>
<protein>
    <submittedName>
        <fullName evidence="1">Uncharacterized protein</fullName>
    </submittedName>
</protein>
<evidence type="ECO:0000313" key="2">
    <source>
        <dbReference type="Proteomes" id="UP000789390"/>
    </source>
</evidence>
<dbReference type="AlphaFoldDB" id="A0A8J2RMG2"/>
<dbReference type="EMBL" id="CAKKLH010000135">
    <property type="protein sequence ID" value="CAH0104295.1"/>
    <property type="molecule type" value="Genomic_DNA"/>
</dbReference>
<accession>A0A8J2RMG2</accession>
<name>A0A8J2RMG2_9CRUS</name>
<sequence length="102" mass="11844">MEITYICRSLKFENVLVVGEDKYPKVHQSCGHKHFKNKSSDCIIIEMPIEKQLKYFLEHHGLPSDTNNQQEINADGAKYFKTSKYSFSPLMAIVNEASYKIR</sequence>
<keyword evidence="2" id="KW-1185">Reference proteome</keyword>
<reference evidence="1" key="1">
    <citation type="submission" date="2021-11" db="EMBL/GenBank/DDBJ databases">
        <authorList>
            <person name="Schell T."/>
        </authorList>
    </citation>
    <scope>NUCLEOTIDE SEQUENCE</scope>
    <source>
        <strain evidence="1">M5</strain>
    </source>
</reference>
<gene>
    <name evidence="1" type="ORF">DGAL_LOCUS7062</name>
</gene>
<dbReference type="Proteomes" id="UP000789390">
    <property type="component" value="Unassembled WGS sequence"/>
</dbReference>